<dbReference type="InterPro" id="IPR051578">
    <property type="entry name" value="GDPD"/>
</dbReference>
<dbReference type="GO" id="GO:0046475">
    <property type="term" value="P:glycerophospholipid catabolic process"/>
    <property type="evidence" value="ECO:0007669"/>
    <property type="project" value="TreeGrafter"/>
</dbReference>
<dbReference type="InterPro" id="IPR030395">
    <property type="entry name" value="GP_PDE_dom"/>
</dbReference>
<dbReference type="Gene3D" id="2.60.40.10">
    <property type="entry name" value="Immunoglobulins"/>
    <property type="match status" value="1"/>
</dbReference>
<dbReference type="AlphaFoldDB" id="A0AA39GU75"/>
<dbReference type="InterPro" id="IPR057506">
    <property type="entry name" value="C2_GPCPD1"/>
</dbReference>
<evidence type="ECO:0000256" key="2">
    <source>
        <dbReference type="ARBA" id="ARBA00022801"/>
    </source>
</evidence>
<evidence type="ECO:0000313" key="6">
    <source>
        <dbReference type="EMBL" id="KAK0393637.1"/>
    </source>
</evidence>
<evidence type="ECO:0008006" key="8">
    <source>
        <dbReference type="Google" id="ProtNLM"/>
    </source>
</evidence>
<dbReference type="SMART" id="SM01065">
    <property type="entry name" value="CBM_2"/>
    <property type="match status" value="1"/>
</dbReference>
<feature type="region of interest" description="Disordered" evidence="3">
    <location>
        <begin position="677"/>
        <end position="723"/>
    </location>
</feature>
<protein>
    <recommendedName>
        <fullName evidence="8">GP-PDE domain-containing protein</fullName>
    </recommendedName>
</protein>
<dbReference type="GO" id="GO:0047389">
    <property type="term" value="F:glycerophosphocholine phosphodiesterase activity"/>
    <property type="evidence" value="ECO:0007669"/>
    <property type="project" value="TreeGrafter"/>
</dbReference>
<dbReference type="Gene3D" id="3.20.20.190">
    <property type="entry name" value="Phosphatidylinositol (PI) phosphodiesterase"/>
    <property type="match status" value="1"/>
</dbReference>
<dbReference type="SUPFAM" id="SSF49452">
    <property type="entry name" value="Starch-binding domain-like"/>
    <property type="match status" value="1"/>
</dbReference>
<comment type="similarity">
    <text evidence="1">Belongs to the glycerophosphoryl diester phosphodiesterase family.</text>
</comment>
<dbReference type="PANTHER" id="PTHR22958:SF42">
    <property type="entry name" value="GLYCEROPHOSPHOCHOLINE PHOSPHODIESTERASE GPCPD1 HOMOLOG 2-RELATED"/>
    <property type="match status" value="1"/>
</dbReference>
<dbReference type="PROSITE" id="PS51704">
    <property type="entry name" value="GP_PDE"/>
    <property type="match status" value="1"/>
</dbReference>
<dbReference type="GO" id="GO:2001070">
    <property type="term" value="F:starch binding"/>
    <property type="evidence" value="ECO:0007669"/>
    <property type="project" value="InterPro"/>
</dbReference>
<proteinExistence type="inferred from homology"/>
<dbReference type="InterPro" id="IPR002044">
    <property type="entry name" value="CBM20"/>
</dbReference>
<dbReference type="PANTHER" id="PTHR22958">
    <property type="entry name" value="GLYCEROPHOSPHORYL DIESTER PHOSPHODIESTERASE"/>
    <property type="match status" value="1"/>
</dbReference>
<dbReference type="Pfam" id="PF00686">
    <property type="entry name" value="CBM_20"/>
    <property type="match status" value="1"/>
</dbReference>
<evidence type="ECO:0000313" key="7">
    <source>
        <dbReference type="Proteomes" id="UP001175271"/>
    </source>
</evidence>
<dbReference type="Pfam" id="PF03009">
    <property type="entry name" value="GDPD"/>
    <property type="match status" value="1"/>
</dbReference>
<accession>A0AA39GU75</accession>
<evidence type="ECO:0000256" key="1">
    <source>
        <dbReference type="ARBA" id="ARBA00007277"/>
    </source>
</evidence>
<dbReference type="Pfam" id="PF25329">
    <property type="entry name" value="C2_GDE1"/>
    <property type="match status" value="1"/>
</dbReference>
<dbReference type="EMBL" id="JAUCMV010000005">
    <property type="protein sequence ID" value="KAK0393637.1"/>
    <property type="molecule type" value="Genomic_DNA"/>
</dbReference>
<dbReference type="InterPro" id="IPR013784">
    <property type="entry name" value="Carb-bd-like_fold"/>
</dbReference>
<organism evidence="6 7">
    <name type="scientific">Steinernema hermaphroditum</name>
    <dbReference type="NCBI Taxonomy" id="289476"/>
    <lineage>
        <taxon>Eukaryota</taxon>
        <taxon>Metazoa</taxon>
        <taxon>Ecdysozoa</taxon>
        <taxon>Nematoda</taxon>
        <taxon>Chromadorea</taxon>
        <taxon>Rhabditida</taxon>
        <taxon>Tylenchina</taxon>
        <taxon>Panagrolaimomorpha</taxon>
        <taxon>Strongyloidoidea</taxon>
        <taxon>Steinernematidae</taxon>
        <taxon>Steinernema</taxon>
    </lineage>
</organism>
<name>A0AA39GU75_9BILA</name>
<dbReference type="FunFam" id="3.20.20.190:FF:000032">
    <property type="entry name" value="Glycerophosphoryl diester phosphodiesterase, putative"/>
    <property type="match status" value="1"/>
</dbReference>
<dbReference type="PROSITE" id="PS51166">
    <property type="entry name" value="CBM20"/>
    <property type="match status" value="1"/>
</dbReference>
<feature type="domain" description="GP-PDE" evidence="5">
    <location>
        <begin position="355"/>
        <end position="663"/>
    </location>
</feature>
<reference evidence="6" key="1">
    <citation type="submission" date="2023-06" db="EMBL/GenBank/DDBJ databases">
        <title>Genomic analysis of the entomopathogenic nematode Steinernema hermaphroditum.</title>
        <authorList>
            <person name="Schwarz E.M."/>
            <person name="Heppert J.K."/>
            <person name="Baniya A."/>
            <person name="Schwartz H.T."/>
            <person name="Tan C.-H."/>
            <person name="Antoshechkin I."/>
            <person name="Sternberg P.W."/>
            <person name="Goodrich-Blair H."/>
            <person name="Dillman A.R."/>
        </authorList>
    </citation>
    <scope>NUCLEOTIDE SEQUENCE</scope>
    <source>
        <strain evidence="6">PS9179</strain>
        <tissue evidence="6">Whole animal</tissue>
    </source>
</reference>
<comment type="caution">
    <text evidence="6">The sequence shown here is derived from an EMBL/GenBank/DDBJ whole genome shotgun (WGS) entry which is preliminary data.</text>
</comment>
<feature type="domain" description="CBM20" evidence="4">
    <location>
        <begin position="4"/>
        <end position="122"/>
    </location>
</feature>
<evidence type="ECO:0000259" key="4">
    <source>
        <dbReference type="PROSITE" id="PS51166"/>
    </source>
</evidence>
<sequence>MVGNDRPKRFTVNFSVKAPNVRNGEHLFVTGSIPELGAWRASDAFQLTLDAATSAWTGSLTVGPETIKFRYFTGYHLNSDSNAEPSLIMSKWETFLSPRYLMPIVEEKDGICKPNLHDEFGYHAGKFMISDGWILTQTQSEILLRIHGSALRFYKTRHVHKHYRLKVAPFDLRQKQELGADDDIEDVADEHTDPGMPSYSSTDIAVRHPPTKRMMRLSGETESNTPCSFVFLDSHKALLHEDPRYHDQHEDGDLFENGIDYFIYRTQSVAVEYLGFRIEVYGEQEGKWDMIGLAYAMPSSMPGDFGKASLPIMKKNGMPVGKIDVDYLFIRPLKKPHPEQLTQVSYRKHWKKRSTLEVGHRGMGNSYSKFAATRENTLHSLNAAAKKGADYVEFDVQLTKDKVAVVFHDFHVLVSVAKRTPSLLNLTCDADKRQIVDLHEMAVKDLKYEQLRLLHLDHVGHHDIDHKMTKVTGDINEADEFRPFPRLSEALQTVDPDVGFNIEVKYPMMQKDGLHECDNYFERNEVIDIILSDVLNNAGNRRIVFSSFDPDICTMISLKQSKYPVLFLCVGDTTRYVPFLDQRSSTSLTAVNFAAGTGLLGVNFHSEDLLRTRVPVDRANHFGLVSFVWGDDLSTKETLDYFKKTLLVDGIIYDRIGEIEERRNVFLVEREVKKGLFKASPSPTPSRTVSFSSFETANTNSDDSESPRNASPPTPVLHMPSVGSLNISTGSLSVVQPSNVA</sequence>
<dbReference type="InterPro" id="IPR017946">
    <property type="entry name" value="PLC-like_Pdiesterase_TIM-brl"/>
</dbReference>
<dbReference type="SUPFAM" id="SSF51695">
    <property type="entry name" value="PLC-like phosphodiesterases"/>
    <property type="match status" value="1"/>
</dbReference>
<keyword evidence="7" id="KW-1185">Reference proteome</keyword>
<dbReference type="InterPro" id="IPR013783">
    <property type="entry name" value="Ig-like_fold"/>
</dbReference>
<gene>
    <name evidence="6" type="ORF">QR680_000327</name>
</gene>
<feature type="compositionally biased region" description="Polar residues" evidence="3">
    <location>
        <begin position="685"/>
        <end position="709"/>
    </location>
</feature>
<dbReference type="Proteomes" id="UP001175271">
    <property type="component" value="Unassembled WGS sequence"/>
</dbReference>
<keyword evidence="2" id="KW-0378">Hydrolase</keyword>
<evidence type="ECO:0000256" key="3">
    <source>
        <dbReference type="SAM" id="MobiDB-lite"/>
    </source>
</evidence>
<evidence type="ECO:0000259" key="5">
    <source>
        <dbReference type="PROSITE" id="PS51704"/>
    </source>
</evidence>